<dbReference type="Proteomes" id="UP001317629">
    <property type="component" value="Chromosome"/>
</dbReference>
<accession>A0ABN6VGK9</accession>
<evidence type="ECO:0000313" key="2">
    <source>
        <dbReference type="Proteomes" id="UP001317629"/>
    </source>
</evidence>
<name>A0ABN6VGK9_9HYPH</name>
<evidence type="ECO:0008006" key="3">
    <source>
        <dbReference type="Google" id="ProtNLM"/>
    </source>
</evidence>
<dbReference type="EMBL" id="AP027142">
    <property type="protein sequence ID" value="BDV33332.1"/>
    <property type="molecule type" value="Genomic_DNA"/>
</dbReference>
<dbReference type="RefSeq" id="WP_281930721.1">
    <property type="nucleotide sequence ID" value="NZ_AP027142.1"/>
</dbReference>
<evidence type="ECO:0000313" key="1">
    <source>
        <dbReference type="EMBL" id="BDV33332.1"/>
    </source>
</evidence>
<proteinExistence type="predicted"/>
<sequence>MSLLCAASGLSACNSTPAPTPVVAEAPVVTAPPPPAPGVIGGSIGLSLGEKDRATAIAAQQEAVSSGARKSWRGEKGAYGFVTPGSENGACRDYTHKIFINGRPQEAKGQACRENGEWRVTS</sequence>
<reference evidence="1 2" key="1">
    <citation type="journal article" date="2023" name="Int. J. Syst. Evol. Microbiol.">
        <title>Methylocystis iwaonis sp. nov., a type II methane-oxidizing bacterium from surface soil of a rice paddy field in Japan, and emended description of the genus Methylocystis (ex Whittenbury et al. 1970) Bowman et al. 1993.</title>
        <authorList>
            <person name="Kaise H."/>
            <person name="Sawadogo J.B."/>
            <person name="Alam M.S."/>
            <person name="Ueno C."/>
            <person name="Dianou D."/>
            <person name="Shinjo R."/>
            <person name="Asakawa S."/>
        </authorList>
    </citation>
    <scope>NUCLEOTIDE SEQUENCE [LARGE SCALE GENOMIC DNA]</scope>
    <source>
        <strain evidence="1 2">SS37A-Re</strain>
    </source>
</reference>
<keyword evidence="2" id="KW-1185">Reference proteome</keyword>
<gene>
    <name evidence="1" type="ORF">SS37A_08610</name>
</gene>
<organism evidence="1 2">
    <name type="scientific">Methylocystis iwaonis</name>
    <dbReference type="NCBI Taxonomy" id="2885079"/>
    <lineage>
        <taxon>Bacteria</taxon>
        <taxon>Pseudomonadati</taxon>
        <taxon>Pseudomonadota</taxon>
        <taxon>Alphaproteobacteria</taxon>
        <taxon>Hyphomicrobiales</taxon>
        <taxon>Methylocystaceae</taxon>
        <taxon>Methylocystis</taxon>
    </lineage>
</organism>
<protein>
    <recommendedName>
        <fullName evidence="3">Surface antigen domain-containing protein</fullName>
    </recommendedName>
</protein>